<dbReference type="PANTHER" id="PTHR45527:SF1">
    <property type="entry name" value="FATTY ACID SYNTHASE"/>
    <property type="match status" value="1"/>
</dbReference>
<dbReference type="SUPFAM" id="SSF47336">
    <property type="entry name" value="ACP-like"/>
    <property type="match status" value="1"/>
</dbReference>
<dbReference type="Gene3D" id="2.30.38.10">
    <property type="entry name" value="Luciferase, Domain 3"/>
    <property type="match status" value="1"/>
</dbReference>
<evidence type="ECO:0000259" key="4">
    <source>
        <dbReference type="PROSITE" id="PS50075"/>
    </source>
</evidence>
<dbReference type="Gene3D" id="3.30.300.30">
    <property type="match status" value="1"/>
</dbReference>
<comment type="caution">
    <text evidence="5">The sequence shown here is derived from an EMBL/GenBank/DDBJ whole genome shotgun (WGS) entry which is preliminary data.</text>
</comment>
<accession>A0A9W6UJK1</accession>
<dbReference type="NCBIfam" id="TIGR01733">
    <property type="entry name" value="AA-adenyl-dom"/>
    <property type="match status" value="1"/>
</dbReference>
<dbReference type="GO" id="GO:0009239">
    <property type="term" value="P:enterobactin biosynthetic process"/>
    <property type="evidence" value="ECO:0007669"/>
    <property type="project" value="TreeGrafter"/>
</dbReference>
<dbReference type="SMART" id="SM00823">
    <property type="entry name" value="PKS_PP"/>
    <property type="match status" value="1"/>
</dbReference>
<reference evidence="5" key="1">
    <citation type="submission" date="2023-02" db="EMBL/GenBank/DDBJ databases">
        <title>Nocardiopsis ansamitocini NBRC 112285.</title>
        <authorList>
            <person name="Ichikawa N."/>
            <person name="Sato H."/>
            <person name="Tonouchi N."/>
        </authorList>
    </citation>
    <scope>NUCLEOTIDE SEQUENCE</scope>
    <source>
        <strain evidence="5">NBRC 112285</strain>
    </source>
</reference>
<dbReference type="InterPro" id="IPR020845">
    <property type="entry name" value="AMP-binding_CS"/>
</dbReference>
<dbReference type="SUPFAM" id="SSF52777">
    <property type="entry name" value="CoA-dependent acyltransferases"/>
    <property type="match status" value="2"/>
</dbReference>
<evidence type="ECO:0000256" key="3">
    <source>
        <dbReference type="ARBA" id="ARBA00022553"/>
    </source>
</evidence>
<keyword evidence="6" id="KW-1185">Reference proteome</keyword>
<dbReference type="GO" id="GO:0043041">
    <property type="term" value="P:amino acid activation for nonribosomal peptide biosynthetic process"/>
    <property type="evidence" value="ECO:0007669"/>
    <property type="project" value="TreeGrafter"/>
</dbReference>
<feature type="domain" description="Carrier" evidence="4">
    <location>
        <begin position="964"/>
        <end position="1038"/>
    </location>
</feature>
<dbReference type="FunFam" id="3.30.300.30:FF:000010">
    <property type="entry name" value="Enterobactin synthetase component F"/>
    <property type="match status" value="1"/>
</dbReference>
<dbReference type="Pfam" id="PF13193">
    <property type="entry name" value="AMP-binding_C"/>
    <property type="match status" value="1"/>
</dbReference>
<dbReference type="GO" id="GO:0005829">
    <property type="term" value="C:cytosol"/>
    <property type="evidence" value="ECO:0007669"/>
    <property type="project" value="TreeGrafter"/>
</dbReference>
<protein>
    <recommendedName>
        <fullName evidence="4">Carrier domain-containing protein</fullName>
    </recommendedName>
</protein>
<dbReference type="InterPro" id="IPR023213">
    <property type="entry name" value="CAT-like_dom_sf"/>
</dbReference>
<dbReference type="InterPro" id="IPR045851">
    <property type="entry name" value="AMP-bd_C_sf"/>
</dbReference>
<dbReference type="InterPro" id="IPR020806">
    <property type="entry name" value="PKS_PP-bd"/>
</dbReference>
<dbReference type="Pfam" id="PF00550">
    <property type="entry name" value="PP-binding"/>
    <property type="match status" value="1"/>
</dbReference>
<dbReference type="InterPro" id="IPR010071">
    <property type="entry name" value="AA_adenyl_dom"/>
</dbReference>
<dbReference type="Gene3D" id="3.30.559.10">
    <property type="entry name" value="Chloramphenicol acetyltransferase-like domain"/>
    <property type="match status" value="1"/>
</dbReference>
<dbReference type="Pfam" id="PF00668">
    <property type="entry name" value="Condensation"/>
    <property type="match status" value="1"/>
</dbReference>
<dbReference type="InterPro" id="IPR036736">
    <property type="entry name" value="ACP-like_sf"/>
</dbReference>
<dbReference type="FunFam" id="3.40.50.12780:FF:000012">
    <property type="entry name" value="Non-ribosomal peptide synthetase"/>
    <property type="match status" value="1"/>
</dbReference>
<sequence>MNSPDSVRLALTGAQLGVWYALRVDPGTAAYNVGQYARITGPLDLAVFEEAVRAVIDETDALRTGLGVEGDVPHQIIRPRLDWSLPVVDLRGHTDPRTVAYGLMHRDMATAVDPLSGPLFDYTVYRLADDQHLWYQRAHHIILDAYGITTLARRVAEVHTALAAGRVPPRRFGTLADVVGAETAYRAGPQYLADRAFWTKTLADRPEPALLSTAPPAPARGCRRHVLDLPEGMAGALDALGGRSGATWAEAVVAGVAAYTHRRTGRRDVVVGVPVMGRLGSVALRTPAMVVNILPLRLDIGPATGVHALVAATRDGLRGVRGHQRYRAEEVRRDLGLVGRATGLYGPMVNIKAFDYALSFAGAGALTHTLSEGPVDDLSLSVRRTGDTLQVHANANAARYPEADLAERAAELTEFLTGFTAPTPPSADRPVGRPYLLPPTRRATVQSFGAPAVSGPVGPSSFHRMEVAARNAPDHVAVVSDKGKCSYRDLDARADRLARLLLRRGAAPERVVAVALERSVDLVAALLAVRKTGAAYLPLDPGFPADRLAHMLADSGAVLLVTTTDLAPALPDTAERVVLDAPDTLTALAALPDTPLASEERVGPRRADELAYLLYTSGSTGRPKGVAVPDDALANFLADMAARFPLTPEDRMLAVTTVGFDIFALELYLPLMAGATLVLAGKETVRDPAALAALCASSGATVMQATPTLWRALLAHAPTAASGLRALVGGEALPPDLAEDLAHGTRGAVNLYGPTETTVWSTADRVTGRRVGIGRPIANTRVYVLDGALHPVGEGTPGDLYIAGIGLARGYVGRPDLSAERFVADPYGGPGERMYRTGDLASWRADGSLDFLGRSDHQVKIRGFRIELGEIEAALTEHPDVAQAVVVAREDATGRPRLLGYAVAHTGTAPDPVRLRQDLARTLPEYMVPAAITLLDRFPLTANRKVDRAALPEPDLAVFSGRHRPRTAVETTLCAAFADVLGLPDAGVDTDFFALGGDSILAIQLGNRLRARGLAITVQDVFAHKTPDALARAARPLAEEPADTPAGPAAMSLVSLEDDDLGALEALLRDEQ</sequence>
<dbReference type="EMBL" id="BSQG01000005">
    <property type="protein sequence ID" value="GLU48919.1"/>
    <property type="molecule type" value="Genomic_DNA"/>
</dbReference>
<evidence type="ECO:0000256" key="2">
    <source>
        <dbReference type="ARBA" id="ARBA00022450"/>
    </source>
</evidence>
<dbReference type="RefSeq" id="WP_285760381.1">
    <property type="nucleotide sequence ID" value="NZ_BSQG01000005.1"/>
</dbReference>
<dbReference type="AlphaFoldDB" id="A0A9W6UJK1"/>
<dbReference type="InterPro" id="IPR000873">
    <property type="entry name" value="AMP-dep_synth/lig_dom"/>
</dbReference>
<dbReference type="GO" id="GO:0009366">
    <property type="term" value="C:enterobactin synthetase complex"/>
    <property type="evidence" value="ECO:0007669"/>
    <property type="project" value="TreeGrafter"/>
</dbReference>
<dbReference type="InterPro" id="IPR029058">
    <property type="entry name" value="AB_hydrolase_fold"/>
</dbReference>
<dbReference type="InterPro" id="IPR009081">
    <property type="entry name" value="PP-bd_ACP"/>
</dbReference>
<dbReference type="Gene3D" id="3.40.50.1820">
    <property type="entry name" value="alpha/beta hydrolase"/>
    <property type="match status" value="1"/>
</dbReference>
<dbReference type="InterPro" id="IPR001242">
    <property type="entry name" value="Condensation_dom"/>
</dbReference>
<dbReference type="PROSITE" id="PS00455">
    <property type="entry name" value="AMP_BINDING"/>
    <property type="match status" value="1"/>
</dbReference>
<organism evidence="5 6">
    <name type="scientific">Nocardiopsis ansamitocini</name>
    <dbReference type="NCBI Taxonomy" id="1670832"/>
    <lineage>
        <taxon>Bacteria</taxon>
        <taxon>Bacillati</taxon>
        <taxon>Actinomycetota</taxon>
        <taxon>Actinomycetes</taxon>
        <taxon>Streptosporangiales</taxon>
        <taxon>Nocardiopsidaceae</taxon>
        <taxon>Nocardiopsis</taxon>
    </lineage>
</organism>
<evidence type="ECO:0000313" key="5">
    <source>
        <dbReference type="EMBL" id="GLU48919.1"/>
    </source>
</evidence>
<gene>
    <name evidence="5" type="ORF">Nans01_32700</name>
</gene>
<dbReference type="FunFam" id="2.30.38.10:FF:000001">
    <property type="entry name" value="Non-ribosomal peptide synthetase PvdI"/>
    <property type="match status" value="1"/>
</dbReference>
<dbReference type="Gene3D" id="3.30.559.30">
    <property type="entry name" value="Nonribosomal peptide synthetase, condensation domain"/>
    <property type="match status" value="1"/>
</dbReference>
<dbReference type="PROSITE" id="PS00012">
    <property type="entry name" value="PHOSPHOPANTETHEINE"/>
    <property type="match status" value="1"/>
</dbReference>
<dbReference type="InterPro" id="IPR025110">
    <property type="entry name" value="AMP-bd_C"/>
</dbReference>
<dbReference type="FunFam" id="3.40.50.980:FF:000001">
    <property type="entry name" value="Non-ribosomal peptide synthetase"/>
    <property type="match status" value="1"/>
</dbReference>
<dbReference type="Proteomes" id="UP001165092">
    <property type="component" value="Unassembled WGS sequence"/>
</dbReference>
<evidence type="ECO:0000256" key="1">
    <source>
        <dbReference type="ARBA" id="ARBA00001957"/>
    </source>
</evidence>
<keyword evidence="2" id="KW-0596">Phosphopantetheine</keyword>
<proteinExistence type="predicted"/>
<comment type="cofactor">
    <cofactor evidence="1">
        <name>pantetheine 4'-phosphate</name>
        <dbReference type="ChEBI" id="CHEBI:47942"/>
    </cofactor>
</comment>
<dbReference type="GO" id="GO:0008610">
    <property type="term" value="P:lipid biosynthetic process"/>
    <property type="evidence" value="ECO:0007669"/>
    <property type="project" value="UniProtKB-ARBA"/>
</dbReference>
<dbReference type="InterPro" id="IPR006162">
    <property type="entry name" value="Ppantetheine_attach_site"/>
</dbReference>
<dbReference type="GO" id="GO:0031177">
    <property type="term" value="F:phosphopantetheine binding"/>
    <property type="evidence" value="ECO:0007669"/>
    <property type="project" value="InterPro"/>
</dbReference>
<dbReference type="Gene3D" id="3.40.50.980">
    <property type="match status" value="2"/>
</dbReference>
<evidence type="ECO:0000313" key="6">
    <source>
        <dbReference type="Proteomes" id="UP001165092"/>
    </source>
</evidence>
<dbReference type="SUPFAM" id="SSF56801">
    <property type="entry name" value="Acetyl-CoA synthetase-like"/>
    <property type="match status" value="1"/>
</dbReference>
<dbReference type="PANTHER" id="PTHR45527">
    <property type="entry name" value="NONRIBOSOMAL PEPTIDE SYNTHETASE"/>
    <property type="match status" value="1"/>
</dbReference>
<dbReference type="PROSITE" id="PS50075">
    <property type="entry name" value="CARRIER"/>
    <property type="match status" value="1"/>
</dbReference>
<name>A0A9W6UJK1_9ACTN</name>
<keyword evidence="3" id="KW-0597">Phosphoprotein</keyword>
<dbReference type="Pfam" id="PF00501">
    <property type="entry name" value="AMP-binding"/>
    <property type="match status" value="1"/>
</dbReference>
<dbReference type="GO" id="GO:0047527">
    <property type="term" value="F:2,3-dihydroxybenzoate-serine ligase activity"/>
    <property type="evidence" value="ECO:0007669"/>
    <property type="project" value="TreeGrafter"/>
</dbReference>